<dbReference type="Gene3D" id="3.90.550.10">
    <property type="entry name" value="Spore Coat Polysaccharide Biosynthesis Protein SpsA, Chain A"/>
    <property type="match status" value="1"/>
</dbReference>
<keyword evidence="3" id="KW-0808">Transferase</keyword>
<dbReference type="PANTHER" id="PTHR10730:SF28">
    <property type="entry name" value="PROCOLLAGEN GALACTOSYLTRANSFERASE 1"/>
    <property type="match status" value="1"/>
</dbReference>
<sequence length="677" mass="78545">MTHQLFMVGIRVATDHNIDNTTAILRDWLIVVQNYYHYVEWRPDDENSAFEDEVGPKHWNNLRYEHVMKLRQAALDTAREIWADYLLMADCDNLLTDRDVLWKLMRENKTIVAPMLESRAAYSNFWCGMTSQPLEEEKENRAANEMETKPVAYVHVSSQVHLKFASDHLDDPLEAWGKVMRSDETKLEHFDINSIRRFWRRKTKDEHSPKNIIPVVSKTSRGSVVQHDGDPKQWLQKKHLKLLERVSQSLDPNRGYYKRTPAYMPIRRRERRGCFAVPMVHSTYLVDLRKEASSQLAFYPPHPEYSWALDDVIIFAYSARMADVQMYVCNRDTYGYFAVPMRSHATMQDEMESFLHTHLEIMVNNPPLEPSGFLSLPPKHPNKMGFDEVYSHSTSYGQECALAEHAHVFMINLVRRADRRERMLRTLYEQEISCKVIAAVDGKLTVAEELIGSNIARMRVSCPPSESSESKLNLCGTSPVVLETVQPSDALKYKNLANATQALNTSDIDSMGIKMLPGYKDPYHGRPLTKGELGCFLSHYNIWMEIVQRGLQTTLVLEDDLRFEVFFKRRLQALLQEVTAHKLDWDLIYIGRKRMQVDHPEKSVPNVHNLVEADYSYWTLGYIDTETSVVWDNETVKTDWDRAKSRKTQEQGELSFKAQNSDVLQSELENVSARDEL</sequence>
<keyword evidence="6" id="KW-0325">Glycoprotein</keyword>
<dbReference type="Proteomes" id="UP000250572">
    <property type="component" value="Unassembled WGS sequence"/>
</dbReference>
<evidence type="ECO:0000256" key="2">
    <source>
        <dbReference type="ARBA" id="ARBA00022676"/>
    </source>
</evidence>
<dbReference type="EC" id="2.4.1.50" evidence="7"/>
<dbReference type="InterPro" id="IPR029044">
    <property type="entry name" value="Nucleotide-diphossugar_trans"/>
</dbReference>
<evidence type="ECO:0000259" key="9">
    <source>
        <dbReference type="Pfam" id="PF01755"/>
    </source>
</evidence>
<comment type="catalytic activity">
    <reaction evidence="8">
        <text>(5R)-5-hydroxy-L-lysyl-[collagen] + UDP-alpha-D-galactose = (5R)-5-O-(beta-D-galactosyl)-5-hydroxy-L-lysyl-[collagen] + UDP + H(+)</text>
        <dbReference type="Rhea" id="RHEA:12637"/>
        <dbReference type="Rhea" id="RHEA-COMP:12752"/>
        <dbReference type="Rhea" id="RHEA-COMP:12753"/>
        <dbReference type="ChEBI" id="CHEBI:15378"/>
        <dbReference type="ChEBI" id="CHEBI:58223"/>
        <dbReference type="ChEBI" id="CHEBI:66914"/>
        <dbReference type="ChEBI" id="CHEBI:133442"/>
        <dbReference type="ChEBI" id="CHEBI:133443"/>
        <dbReference type="EC" id="2.4.1.50"/>
    </reaction>
</comment>
<keyword evidence="4" id="KW-0732">Signal</keyword>
<dbReference type="EMBL" id="NHOQ01002739">
    <property type="protein sequence ID" value="PWA14925.1"/>
    <property type="molecule type" value="Genomic_DNA"/>
</dbReference>
<evidence type="ECO:0000256" key="4">
    <source>
        <dbReference type="ARBA" id="ARBA00022729"/>
    </source>
</evidence>
<gene>
    <name evidence="10" type="ORF">CCH79_00014267</name>
</gene>
<evidence type="ECO:0000256" key="3">
    <source>
        <dbReference type="ARBA" id="ARBA00022679"/>
    </source>
</evidence>
<reference evidence="10 11" key="1">
    <citation type="journal article" date="2018" name="G3 (Bethesda)">
        <title>A High-Quality Reference Genome for the Invasive Mosquitofish Gambusia affinis Using a Chicago Library.</title>
        <authorList>
            <person name="Hoffberg S.L."/>
            <person name="Troendle N.J."/>
            <person name="Glenn T.C."/>
            <person name="Mahmud O."/>
            <person name="Louha S."/>
            <person name="Chalopin D."/>
            <person name="Bennetzen J.L."/>
            <person name="Mauricio R."/>
        </authorList>
    </citation>
    <scope>NUCLEOTIDE SEQUENCE [LARGE SCALE GENOMIC DNA]</scope>
    <source>
        <strain evidence="10">NE01/NJP1002.9</strain>
        <tissue evidence="10">Muscle</tissue>
    </source>
</reference>
<keyword evidence="11" id="KW-1185">Reference proteome</keyword>
<keyword evidence="2" id="KW-0328">Glycosyltransferase</keyword>
<dbReference type="Pfam" id="PF01755">
    <property type="entry name" value="Glyco_transf_25"/>
    <property type="match status" value="1"/>
</dbReference>
<accession>A0A315V7K8</accession>
<organism evidence="10 11">
    <name type="scientific">Gambusia affinis</name>
    <name type="common">Western mosquitofish</name>
    <name type="synonym">Heterandria affinis</name>
    <dbReference type="NCBI Taxonomy" id="33528"/>
    <lineage>
        <taxon>Eukaryota</taxon>
        <taxon>Metazoa</taxon>
        <taxon>Chordata</taxon>
        <taxon>Craniata</taxon>
        <taxon>Vertebrata</taxon>
        <taxon>Euteleostomi</taxon>
        <taxon>Actinopterygii</taxon>
        <taxon>Neopterygii</taxon>
        <taxon>Teleostei</taxon>
        <taxon>Neoteleostei</taxon>
        <taxon>Acanthomorphata</taxon>
        <taxon>Ovalentaria</taxon>
        <taxon>Atherinomorphae</taxon>
        <taxon>Cyprinodontiformes</taxon>
        <taxon>Poeciliidae</taxon>
        <taxon>Poeciliinae</taxon>
        <taxon>Gambusia</taxon>
    </lineage>
</organism>
<keyword evidence="5" id="KW-0256">Endoplasmic reticulum</keyword>
<dbReference type="GO" id="GO:0050211">
    <property type="term" value="F:procollagen galactosyltransferase activity"/>
    <property type="evidence" value="ECO:0007669"/>
    <property type="project" value="UniProtKB-EC"/>
</dbReference>
<evidence type="ECO:0000256" key="8">
    <source>
        <dbReference type="ARBA" id="ARBA00048515"/>
    </source>
</evidence>
<dbReference type="InterPro" id="IPR050757">
    <property type="entry name" value="Collagen_mod_GT25"/>
</dbReference>
<comment type="caution">
    <text evidence="10">The sequence shown here is derived from an EMBL/GenBank/DDBJ whole genome shotgun (WGS) entry which is preliminary data.</text>
</comment>
<dbReference type="PANTHER" id="PTHR10730">
    <property type="entry name" value="PROCOLLAGEN-LYSINE,2-OXOGLUTARATE 5-DIOXYGENASE/GLYCOSYLTRANSFERASE 25 FAMILY MEMBER"/>
    <property type="match status" value="1"/>
</dbReference>
<evidence type="ECO:0000313" key="10">
    <source>
        <dbReference type="EMBL" id="PWA14925.1"/>
    </source>
</evidence>
<dbReference type="InterPro" id="IPR002654">
    <property type="entry name" value="Glyco_trans_25"/>
</dbReference>
<evidence type="ECO:0000256" key="6">
    <source>
        <dbReference type="ARBA" id="ARBA00023180"/>
    </source>
</evidence>
<feature type="domain" description="Glycosyl transferase family 25" evidence="9">
    <location>
        <begin position="407"/>
        <end position="617"/>
    </location>
</feature>
<dbReference type="CDD" id="cd06532">
    <property type="entry name" value="Glyco_transf_25"/>
    <property type="match status" value="1"/>
</dbReference>
<evidence type="ECO:0000256" key="1">
    <source>
        <dbReference type="ARBA" id="ARBA00006721"/>
    </source>
</evidence>
<name>A0A315V7K8_GAMAF</name>
<evidence type="ECO:0000256" key="7">
    <source>
        <dbReference type="ARBA" id="ARBA00038926"/>
    </source>
</evidence>
<evidence type="ECO:0000313" key="11">
    <source>
        <dbReference type="Proteomes" id="UP000250572"/>
    </source>
</evidence>
<protein>
    <recommendedName>
        <fullName evidence="7">procollagen galactosyltransferase</fullName>
        <ecNumber evidence="7">2.4.1.50</ecNumber>
    </recommendedName>
</protein>
<dbReference type="AlphaFoldDB" id="A0A315V7K8"/>
<evidence type="ECO:0000256" key="5">
    <source>
        <dbReference type="ARBA" id="ARBA00022824"/>
    </source>
</evidence>
<proteinExistence type="inferred from homology"/>
<comment type="similarity">
    <text evidence="1">Belongs to the glycosyltransferase 25 family.</text>
</comment>